<feature type="domain" description="Ubiquitin-like" evidence="11">
    <location>
        <begin position="634"/>
        <end position="685"/>
    </location>
</feature>
<dbReference type="EMBL" id="QUSY01001327">
    <property type="protein sequence ID" value="RHY25319.1"/>
    <property type="molecule type" value="Genomic_DNA"/>
</dbReference>
<dbReference type="Gene3D" id="3.90.70.10">
    <property type="entry name" value="Cysteine proteinases"/>
    <property type="match status" value="2"/>
</dbReference>
<comment type="caution">
    <text evidence="13">The sequence shown here is derived from an EMBL/GenBank/DDBJ whole genome shotgun (WGS) entry which is preliminary data.</text>
</comment>
<evidence type="ECO:0000256" key="4">
    <source>
        <dbReference type="ARBA" id="ARBA00022670"/>
    </source>
</evidence>
<dbReference type="GO" id="GO:0006508">
    <property type="term" value="P:proteolysis"/>
    <property type="evidence" value="ECO:0007669"/>
    <property type="project" value="UniProtKB-KW"/>
</dbReference>
<dbReference type="InterPro" id="IPR038765">
    <property type="entry name" value="Papain-like_cys_pep_sf"/>
</dbReference>
<evidence type="ECO:0000256" key="7">
    <source>
        <dbReference type="ARBA" id="ARBA00022807"/>
    </source>
</evidence>
<dbReference type="PANTHER" id="PTHR24006:SF722">
    <property type="entry name" value="UBIQUITIN CARBOXYL-TERMINAL HYDROLASE 48"/>
    <property type="match status" value="1"/>
</dbReference>
<dbReference type="AlphaFoldDB" id="A0A418ALQ3"/>
<proteinExistence type="inferred from homology"/>
<keyword evidence="4 9" id="KW-0645">Protease</keyword>
<dbReference type="Pfam" id="PF00443">
    <property type="entry name" value="UCH"/>
    <property type="match status" value="2"/>
</dbReference>
<dbReference type="GO" id="GO:0004197">
    <property type="term" value="F:cysteine-type endopeptidase activity"/>
    <property type="evidence" value="ECO:0007669"/>
    <property type="project" value="InterPro"/>
</dbReference>
<dbReference type="Gene3D" id="3.10.20.90">
    <property type="entry name" value="Phosphatidylinositol 3-kinase Catalytic Subunit, Chain A, domain 1"/>
    <property type="match status" value="1"/>
</dbReference>
<evidence type="ECO:0000256" key="1">
    <source>
        <dbReference type="ARBA" id="ARBA00000707"/>
    </source>
</evidence>
<feature type="domain" description="USP" evidence="12">
    <location>
        <begin position="1"/>
        <end position="233"/>
    </location>
</feature>
<dbReference type="GO" id="GO:0005634">
    <property type="term" value="C:nucleus"/>
    <property type="evidence" value="ECO:0007669"/>
    <property type="project" value="UniProtKB-SubCell"/>
</dbReference>
<dbReference type="PROSITE" id="PS00972">
    <property type="entry name" value="USP_1"/>
    <property type="match status" value="1"/>
</dbReference>
<dbReference type="InterPro" id="IPR035927">
    <property type="entry name" value="DUSP-like_sf"/>
</dbReference>
<feature type="region of interest" description="Disordered" evidence="10">
    <location>
        <begin position="596"/>
        <end position="636"/>
    </location>
</feature>
<evidence type="ECO:0000256" key="6">
    <source>
        <dbReference type="ARBA" id="ARBA00022801"/>
    </source>
</evidence>
<dbReference type="InterPro" id="IPR029071">
    <property type="entry name" value="Ubiquitin-like_domsf"/>
</dbReference>
<feature type="region of interest" description="Disordered" evidence="10">
    <location>
        <begin position="1"/>
        <end position="21"/>
    </location>
</feature>
<evidence type="ECO:0000256" key="8">
    <source>
        <dbReference type="ARBA" id="ARBA00023242"/>
    </source>
</evidence>
<dbReference type="InterPro" id="IPR000626">
    <property type="entry name" value="Ubiquitin-like_dom"/>
</dbReference>
<dbReference type="CDD" id="cd01795">
    <property type="entry name" value="Ubl_USP48"/>
    <property type="match status" value="1"/>
</dbReference>
<keyword evidence="14" id="KW-1185">Reference proteome</keyword>
<evidence type="ECO:0000256" key="2">
    <source>
        <dbReference type="ARBA" id="ARBA00004123"/>
    </source>
</evidence>
<keyword evidence="6 9" id="KW-0378">Hydrolase</keyword>
<dbReference type="InterPro" id="IPR018200">
    <property type="entry name" value="USP_CS"/>
</dbReference>
<evidence type="ECO:0000313" key="13">
    <source>
        <dbReference type="EMBL" id="RHY25319.1"/>
    </source>
</evidence>
<comment type="catalytic activity">
    <reaction evidence="1 9">
        <text>Thiol-dependent hydrolysis of ester, thioester, amide, peptide and isopeptide bonds formed by the C-terminal Gly of ubiquitin (a 76-residue protein attached to proteins as an intracellular targeting signal).</text>
        <dbReference type="EC" id="3.4.19.12"/>
    </reaction>
</comment>
<gene>
    <name evidence="13" type="ORF">DYB32_008389</name>
</gene>
<accession>A0A418ALQ3</accession>
<dbReference type="PROSITE" id="PS00973">
    <property type="entry name" value="USP_2"/>
    <property type="match status" value="1"/>
</dbReference>
<dbReference type="InterPro" id="IPR001394">
    <property type="entry name" value="Peptidase_C19_UCH"/>
</dbReference>
<dbReference type="Proteomes" id="UP000285060">
    <property type="component" value="Unassembled WGS sequence"/>
</dbReference>
<protein>
    <recommendedName>
        <fullName evidence="9">Ubiquitin carboxyl-terminal hydrolase</fullName>
        <ecNumber evidence="9">3.4.19.12</ecNumber>
    </recommendedName>
</protein>
<dbReference type="InterPro" id="IPR044743">
    <property type="entry name" value="Ubl_USP48"/>
</dbReference>
<dbReference type="PANTHER" id="PTHR24006">
    <property type="entry name" value="UBIQUITIN CARBOXYL-TERMINAL HYDROLASE"/>
    <property type="match status" value="1"/>
</dbReference>
<keyword evidence="8" id="KW-0539">Nucleus</keyword>
<keyword evidence="7 9" id="KW-0788">Thiol protease</keyword>
<dbReference type="VEuPathDB" id="FungiDB:H310_07666"/>
<dbReference type="PROSITE" id="PS50235">
    <property type="entry name" value="USP_3"/>
    <property type="match status" value="1"/>
</dbReference>
<dbReference type="Gene3D" id="2.30.30.380">
    <property type="entry name" value="Zn-finger domain of Sec23/24"/>
    <property type="match status" value="1"/>
</dbReference>
<dbReference type="EC" id="3.4.19.12" evidence="9"/>
<evidence type="ECO:0000313" key="14">
    <source>
        <dbReference type="Proteomes" id="UP000285060"/>
    </source>
</evidence>
<dbReference type="PROSITE" id="PS50053">
    <property type="entry name" value="UBIQUITIN_2"/>
    <property type="match status" value="1"/>
</dbReference>
<dbReference type="GO" id="GO:0005829">
    <property type="term" value="C:cytosol"/>
    <property type="evidence" value="ECO:0007669"/>
    <property type="project" value="TreeGrafter"/>
</dbReference>
<evidence type="ECO:0000256" key="3">
    <source>
        <dbReference type="ARBA" id="ARBA00009085"/>
    </source>
</evidence>
<evidence type="ECO:0000256" key="10">
    <source>
        <dbReference type="SAM" id="MobiDB-lite"/>
    </source>
</evidence>
<evidence type="ECO:0000259" key="12">
    <source>
        <dbReference type="PROSITE" id="PS50235"/>
    </source>
</evidence>
<comment type="similarity">
    <text evidence="3 9">Belongs to the peptidase C19 family.</text>
</comment>
<sequence length="774" mass="86549">MLRSPVSAEDTNNNHDEDDARPCGLRNLGATCYVNSMVQCLFMTMSFRRDVHEWEPKETQHLSPVLLAQMQALQRLFAHMQLGARSFADPQEFASKLELNNVVQQDAHDASRHIEIEPATLPPTLMLHLMRFVYDVKSNTKKKVQDAIEIPLELCMSDLTSAIPPTSSSQGRYRLVGVLNHRGTTASAGHYTANLFHPTSGNWFSFDDTQVSPIEPASFLASKEAYMLIYTRVNENASGLDDDAAAMPAPRLVAEVEAANTQFFQDIATYKNQVAEVTESIDIRKAKYEYHFESPVGGKKKVYWVHTATLKDWVVGDDLGSHPRPPVDMNPYVCPHGHLRPDKCSHLKRVSEPLYRELCSASVAPNALSSDEFWYEGMVCVCDECVATNATKSLASQSHNERLKRNLELLCNSTDEHFVISRKWIASWKVCLQDALAIKQQEAKVHEAQEWLASMAINQDIQCTHGNLQPKSKKQVRGISSELWAVLATEYTVSAVFPKQSTVECQDCVTDASTQQAAETRAQNKRNELMAKHPALVRLYKRSLDHLETIPVNQPVVLVSMAWLETWKHSIDHVLDTAPQQLPPCPALCEHGNLTEPKPHADAIPSTRGGAEVVGADQQQRRRSSRSSRRTNPTFEVPCSADDTVSLLKHRIYERCDTAPSHHLLYFNGDLLDNATSLKHAGYESPPAATSSSWSRRIRAHDTLYLKVLTDETPADVLDLVTNESEIEVGFQHSAISGHRRTSVSSSWVCEECTFVNDTSHSNVCEMCLAVRPS</sequence>
<evidence type="ECO:0000259" key="11">
    <source>
        <dbReference type="PROSITE" id="PS50053"/>
    </source>
</evidence>
<dbReference type="InterPro" id="IPR050164">
    <property type="entry name" value="Peptidase_C19"/>
</dbReference>
<reference evidence="13 14" key="1">
    <citation type="submission" date="2018-08" db="EMBL/GenBank/DDBJ databases">
        <title>Aphanomyces genome sequencing and annotation.</title>
        <authorList>
            <person name="Minardi D."/>
            <person name="Oidtmann B."/>
            <person name="Van Der Giezen M."/>
            <person name="Studholme D.J."/>
        </authorList>
    </citation>
    <scope>NUCLEOTIDE SEQUENCE [LARGE SCALE GENOMIC DNA]</scope>
    <source>
        <strain evidence="13 14">NJM0002</strain>
    </source>
</reference>
<keyword evidence="5 9" id="KW-0833">Ubl conjugation pathway</keyword>
<feature type="compositionally biased region" description="Basic and acidic residues" evidence="10">
    <location>
        <begin position="12"/>
        <end position="21"/>
    </location>
</feature>
<evidence type="ECO:0000256" key="5">
    <source>
        <dbReference type="ARBA" id="ARBA00022786"/>
    </source>
</evidence>
<comment type="subcellular location">
    <subcellularLocation>
        <location evidence="2">Nucleus</location>
    </subcellularLocation>
</comment>
<evidence type="ECO:0000256" key="9">
    <source>
        <dbReference type="RuleBase" id="RU366025"/>
    </source>
</evidence>
<dbReference type="InterPro" id="IPR028889">
    <property type="entry name" value="USP"/>
</dbReference>
<dbReference type="SUPFAM" id="SSF54236">
    <property type="entry name" value="Ubiquitin-like"/>
    <property type="match status" value="1"/>
</dbReference>
<dbReference type="GO" id="GO:0004843">
    <property type="term" value="F:cysteine-type deubiquitinase activity"/>
    <property type="evidence" value="ECO:0007669"/>
    <property type="project" value="UniProtKB-UniRule"/>
</dbReference>
<organism evidence="13 14">
    <name type="scientific">Aphanomyces invadans</name>
    <dbReference type="NCBI Taxonomy" id="157072"/>
    <lineage>
        <taxon>Eukaryota</taxon>
        <taxon>Sar</taxon>
        <taxon>Stramenopiles</taxon>
        <taxon>Oomycota</taxon>
        <taxon>Saprolegniomycetes</taxon>
        <taxon>Saprolegniales</taxon>
        <taxon>Verrucalvaceae</taxon>
        <taxon>Aphanomyces</taxon>
    </lineage>
</organism>
<dbReference type="SUPFAM" id="SSF143791">
    <property type="entry name" value="DUSP-like"/>
    <property type="match status" value="1"/>
</dbReference>
<dbReference type="GO" id="GO:0016579">
    <property type="term" value="P:protein deubiquitination"/>
    <property type="evidence" value="ECO:0007669"/>
    <property type="project" value="InterPro"/>
</dbReference>
<dbReference type="SUPFAM" id="SSF54001">
    <property type="entry name" value="Cysteine proteinases"/>
    <property type="match status" value="1"/>
</dbReference>
<name>A0A418ALQ3_9STRA</name>